<evidence type="ECO:0000313" key="3">
    <source>
        <dbReference type="Proteomes" id="UP000618445"/>
    </source>
</evidence>
<keyword evidence="3" id="KW-1185">Reference proteome</keyword>
<dbReference type="Gene3D" id="3.30.70.1230">
    <property type="entry name" value="Nucleotide cyclase"/>
    <property type="match status" value="1"/>
</dbReference>
<protein>
    <recommendedName>
        <fullName evidence="1">Guanylate cyclase domain-containing protein</fullName>
    </recommendedName>
</protein>
<proteinExistence type="predicted"/>
<dbReference type="InterPro" id="IPR029787">
    <property type="entry name" value="Nucleotide_cyclase"/>
</dbReference>
<gene>
    <name evidence="2" type="ORF">H6G05_10130</name>
</gene>
<organism evidence="2 3">
    <name type="scientific">Phormidium tenue FACHB-1050</name>
    <dbReference type="NCBI Taxonomy" id="2692857"/>
    <lineage>
        <taxon>Bacteria</taxon>
        <taxon>Bacillati</taxon>
        <taxon>Cyanobacteriota</taxon>
        <taxon>Cyanophyceae</taxon>
        <taxon>Oscillatoriophycideae</taxon>
        <taxon>Oscillatoriales</taxon>
        <taxon>Oscillatoriaceae</taxon>
        <taxon>Phormidium</taxon>
    </lineage>
</organism>
<dbReference type="SUPFAM" id="SSF55073">
    <property type="entry name" value="Nucleotide cyclase"/>
    <property type="match status" value="1"/>
</dbReference>
<reference evidence="2 3" key="1">
    <citation type="journal article" date="2020" name="ISME J.">
        <title>Comparative genomics reveals insights into cyanobacterial evolution and habitat adaptation.</title>
        <authorList>
            <person name="Chen M.Y."/>
            <person name="Teng W.K."/>
            <person name="Zhao L."/>
            <person name="Hu C.X."/>
            <person name="Zhou Y.K."/>
            <person name="Han B.P."/>
            <person name="Song L.R."/>
            <person name="Shu W.S."/>
        </authorList>
    </citation>
    <scope>NUCLEOTIDE SEQUENCE [LARGE SCALE GENOMIC DNA]</scope>
    <source>
        <strain evidence="2 3">FACHB-1050</strain>
    </source>
</reference>
<evidence type="ECO:0000259" key="1">
    <source>
        <dbReference type="Pfam" id="PF00211"/>
    </source>
</evidence>
<dbReference type="EMBL" id="JACJQY010000013">
    <property type="protein sequence ID" value="MBD2317200.1"/>
    <property type="molecule type" value="Genomic_DNA"/>
</dbReference>
<comment type="caution">
    <text evidence="2">The sequence shown here is derived from an EMBL/GenBank/DDBJ whole genome shotgun (WGS) entry which is preliminary data.</text>
</comment>
<dbReference type="Proteomes" id="UP000618445">
    <property type="component" value="Unassembled WGS sequence"/>
</dbReference>
<dbReference type="RefSeq" id="WP_190578060.1">
    <property type="nucleotide sequence ID" value="NZ_CAWPQU010000005.1"/>
</dbReference>
<feature type="domain" description="Guanylate cyclase" evidence="1">
    <location>
        <begin position="11"/>
        <end position="52"/>
    </location>
</feature>
<dbReference type="Pfam" id="PF00211">
    <property type="entry name" value="Guanylate_cyc"/>
    <property type="match status" value="1"/>
</dbReference>
<sequence>MYEQVATIEYGLADHIQVSDSTYLILKNKYNFADRGKIMIKGKGEMQTYFLINN</sequence>
<dbReference type="InterPro" id="IPR001054">
    <property type="entry name" value="A/G_cyclase"/>
</dbReference>
<accession>A0ABR8CA11</accession>
<evidence type="ECO:0000313" key="2">
    <source>
        <dbReference type="EMBL" id="MBD2317200.1"/>
    </source>
</evidence>
<name>A0ABR8CA11_9CYAN</name>